<dbReference type="GO" id="GO:0015808">
    <property type="term" value="P:L-alanine transport"/>
    <property type="evidence" value="ECO:0000318"/>
    <property type="project" value="GO_Central"/>
</dbReference>
<reference evidence="7" key="3">
    <citation type="submission" date="2025-09" db="UniProtKB">
        <authorList>
            <consortium name="Ensembl"/>
        </authorList>
    </citation>
    <scope>IDENTIFICATION</scope>
</reference>
<dbReference type="GO" id="GO:0005280">
    <property type="term" value="F:amino acid:proton symporter activity"/>
    <property type="evidence" value="ECO:0000318"/>
    <property type="project" value="GO_Central"/>
</dbReference>
<dbReference type="InterPro" id="IPR013057">
    <property type="entry name" value="AA_transpt_TM"/>
</dbReference>
<proteinExistence type="predicted"/>
<dbReference type="GO" id="GO:0005774">
    <property type="term" value="C:vacuolar membrane"/>
    <property type="evidence" value="ECO:0000318"/>
    <property type="project" value="GO_Central"/>
</dbReference>
<evidence type="ECO:0000313" key="8">
    <source>
        <dbReference type="Proteomes" id="UP000002280"/>
    </source>
</evidence>
<keyword evidence="2 5" id="KW-0812">Transmembrane</keyword>
<sequence>MSSLKLLARRTSFDDTDSEDRLDSKKTFSSCSLRSTDSFRWFRESESLTGLQALIHLFKANIGTGLLGLPLAIKNAGIIVGPLSLLVLGIMVIHCMGILVKCAHHFCHRMQRSFVDYGDSVMYGMEASPFFWLQRHSTWARLHGKIIKLLLGLMLHNQNRAIDLGYSSKLSSCIVGLADNQHGTCERDVPMSLGHLVRSLLIITQLGFCSVYFLFLADHFKQMAETSSISHSCKKNETTMMEIPPSLNLHLYMLTFLPFVILLVFFHNILMLAIFSTVGDIAILAAVTLIFSYIIQDLPNPKNLPWSANWQSYTLFFGSAIFSLEGIGVILPIENQMKFPGHYTVVLYMGMPIIIVLYITLGTLGYLKFGENVQANIILNLPNCWLYQSIKLLYSVGIFFTYALQFYVPTKIIIPIVISCVPEQWELLVDLSVRALMVCITYIVAMLIPHMELVIALLGSASCTALALIIPPLLEICTYYLDGISSFTIIKDLLISSVGILGCIMGTYQSFYELIHLSFFSSPEDSTRAFE</sequence>
<accession>F6T1X8</accession>
<feature type="transmembrane region" description="Helical" evidence="5">
    <location>
        <begin position="454"/>
        <end position="481"/>
    </location>
</feature>
<dbReference type="Proteomes" id="UP000002280">
    <property type="component" value="Chromosome 1"/>
</dbReference>
<dbReference type="OMA" id="LPQDVXA"/>
<dbReference type="GeneTree" id="ENSGT00940000156583"/>
<dbReference type="Bgee" id="ENSMODG00000025741">
    <property type="expression patterns" value="Expressed in testis and 2 other cell types or tissues"/>
</dbReference>
<dbReference type="KEGG" id="mdo:100029463"/>
<evidence type="ECO:0000256" key="5">
    <source>
        <dbReference type="SAM" id="Phobius"/>
    </source>
</evidence>
<reference evidence="7" key="2">
    <citation type="submission" date="2025-08" db="UniProtKB">
        <authorList>
            <consortium name="Ensembl"/>
        </authorList>
    </citation>
    <scope>IDENTIFICATION</scope>
</reference>
<dbReference type="GO" id="GO:0015816">
    <property type="term" value="P:glycine transport"/>
    <property type="evidence" value="ECO:0000318"/>
    <property type="project" value="GO_Central"/>
</dbReference>
<feature type="transmembrane region" description="Helical" evidence="5">
    <location>
        <begin position="273"/>
        <end position="295"/>
    </location>
</feature>
<dbReference type="STRING" id="13616.ENSMODP00000038587"/>
<keyword evidence="3 5" id="KW-1133">Transmembrane helix</keyword>
<evidence type="ECO:0000256" key="3">
    <source>
        <dbReference type="ARBA" id="ARBA00022989"/>
    </source>
</evidence>
<feature type="transmembrane region" description="Helical" evidence="5">
    <location>
        <begin position="315"/>
        <end position="333"/>
    </location>
</feature>
<evidence type="ECO:0000256" key="4">
    <source>
        <dbReference type="ARBA" id="ARBA00023136"/>
    </source>
</evidence>
<feature type="transmembrane region" description="Helical" evidence="5">
    <location>
        <begin position="386"/>
        <end position="407"/>
    </location>
</feature>
<dbReference type="OrthoDB" id="1684102at2759"/>
<evidence type="ECO:0000313" key="7">
    <source>
        <dbReference type="Ensembl" id="ENSMODP00000038587.2"/>
    </source>
</evidence>
<dbReference type="GO" id="GO:0015180">
    <property type="term" value="F:L-alanine transmembrane transporter activity"/>
    <property type="evidence" value="ECO:0000318"/>
    <property type="project" value="GO_Central"/>
</dbReference>
<evidence type="ECO:0000256" key="2">
    <source>
        <dbReference type="ARBA" id="ARBA00022692"/>
    </source>
</evidence>
<keyword evidence="8" id="KW-1185">Reference proteome</keyword>
<reference evidence="7 8" key="1">
    <citation type="journal article" date="2007" name="Nature">
        <title>Genome of the marsupial Monodelphis domestica reveals innovation in non-coding sequences.</title>
        <authorList>
            <person name="Mikkelsen T.S."/>
            <person name="Wakefield M.J."/>
            <person name="Aken B."/>
            <person name="Amemiya C.T."/>
            <person name="Chang J.L."/>
            <person name="Duke S."/>
            <person name="Garber M."/>
            <person name="Gentles A.J."/>
            <person name="Goodstadt L."/>
            <person name="Heger A."/>
            <person name="Jurka J."/>
            <person name="Kamal M."/>
            <person name="Mauceli E."/>
            <person name="Searle S.M."/>
            <person name="Sharpe T."/>
            <person name="Baker M.L."/>
            <person name="Batzer M.A."/>
            <person name="Benos P.V."/>
            <person name="Belov K."/>
            <person name="Clamp M."/>
            <person name="Cook A."/>
            <person name="Cuff J."/>
            <person name="Das R."/>
            <person name="Davidow L."/>
            <person name="Deakin J.E."/>
            <person name="Fazzari M.J."/>
            <person name="Glass J.L."/>
            <person name="Grabherr M."/>
            <person name="Greally J.M."/>
            <person name="Gu W."/>
            <person name="Hore T.A."/>
            <person name="Huttley G.A."/>
            <person name="Kleber M."/>
            <person name="Jirtle R.L."/>
            <person name="Koina E."/>
            <person name="Lee J.T."/>
            <person name="Mahony S."/>
            <person name="Marra M.A."/>
            <person name="Miller R.D."/>
            <person name="Nicholls R.D."/>
            <person name="Oda M."/>
            <person name="Papenfuss A.T."/>
            <person name="Parra Z.E."/>
            <person name="Pollock D.D."/>
            <person name="Ray D.A."/>
            <person name="Schein J.E."/>
            <person name="Speed T.P."/>
            <person name="Thompson K."/>
            <person name="VandeBerg J.L."/>
            <person name="Wade C.M."/>
            <person name="Walker J.A."/>
            <person name="Waters P.D."/>
            <person name="Webber C."/>
            <person name="Weidman J.R."/>
            <person name="Xie X."/>
            <person name="Zody M.C."/>
            <person name="Baldwin J."/>
            <person name="Abdouelleil A."/>
            <person name="Abdulkadir J."/>
            <person name="Abebe A."/>
            <person name="Abera B."/>
            <person name="Abreu J."/>
            <person name="Acer S.C."/>
            <person name="Aftuck L."/>
            <person name="Alexander A."/>
            <person name="An P."/>
            <person name="Anderson E."/>
            <person name="Anderson S."/>
            <person name="Arachi H."/>
            <person name="Azer M."/>
            <person name="Bachantsang P."/>
            <person name="Barry A."/>
            <person name="Bayul T."/>
            <person name="Berlin A."/>
            <person name="Bessette D."/>
            <person name="Bloom T."/>
            <person name="Bloom T."/>
            <person name="Boguslavskiy L."/>
            <person name="Bonnet C."/>
            <person name="Boukhgalter B."/>
            <person name="Bourzgui I."/>
            <person name="Brown A."/>
            <person name="Cahill P."/>
            <person name="Channer S."/>
            <person name="Cheshatsang Y."/>
            <person name="Chuda L."/>
            <person name="Citroen M."/>
            <person name="Collymore A."/>
            <person name="Cooke P."/>
            <person name="Costello M."/>
            <person name="D'Aco K."/>
            <person name="Daza R."/>
            <person name="De Haan G."/>
            <person name="DeGray S."/>
            <person name="DeMaso C."/>
            <person name="Dhargay N."/>
            <person name="Dooley K."/>
            <person name="Dooley E."/>
            <person name="Doricent M."/>
            <person name="Dorje P."/>
            <person name="Dorjee K."/>
            <person name="Dupes A."/>
            <person name="Elong R."/>
            <person name="Falk J."/>
            <person name="Farina A."/>
            <person name="Faro S."/>
            <person name="Ferguson D."/>
            <person name="Fisher S."/>
            <person name="Foley C.D."/>
            <person name="Franke A."/>
            <person name="Friedrich D."/>
            <person name="Gadbois L."/>
            <person name="Gearin G."/>
            <person name="Gearin C.R."/>
            <person name="Giannoukos G."/>
            <person name="Goode T."/>
            <person name="Graham J."/>
            <person name="Grandbois E."/>
            <person name="Grewal S."/>
            <person name="Gyaltsen K."/>
            <person name="Hafez N."/>
            <person name="Hagos B."/>
            <person name="Hall J."/>
            <person name="Henson C."/>
            <person name="Hollinger A."/>
            <person name="Honan T."/>
            <person name="Huard M.D."/>
            <person name="Hughes L."/>
            <person name="Hurhula B."/>
            <person name="Husby M.E."/>
            <person name="Kamat A."/>
            <person name="Kanga B."/>
            <person name="Kashin S."/>
            <person name="Khazanovich D."/>
            <person name="Kisner P."/>
            <person name="Lance K."/>
            <person name="Lara M."/>
            <person name="Lee W."/>
            <person name="Lennon N."/>
            <person name="Letendre F."/>
            <person name="LeVine R."/>
            <person name="Lipovsky A."/>
            <person name="Liu X."/>
            <person name="Liu J."/>
            <person name="Liu S."/>
            <person name="Lokyitsang T."/>
            <person name="Lokyitsang Y."/>
            <person name="Lubonja R."/>
            <person name="Lui A."/>
            <person name="MacDonald P."/>
            <person name="Magnisalis V."/>
            <person name="Maru K."/>
            <person name="Matthews C."/>
            <person name="McCusker W."/>
            <person name="McDonough S."/>
            <person name="Mehta T."/>
            <person name="Meldrim J."/>
            <person name="Meneus L."/>
            <person name="Mihai O."/>
            <person name="Mihalev A."/>
            <person name="Mihova T."/>
            <person name="Mittelman R."/>
            <person name="Mlenga V."/>
            <person name="Montmayeur A."/>
            <person name="Mulrain L."/>
            <person name="Navidi A."/>
            <person name="Naylor J."/>
            <person name="Negash T."/>
            <person name="Nguyen T."/>
            <person name="Nguyen N."/>
            <person name="Nicol R."/>
            <person name="Norbu C."/>
            <person name="Norbu N."/>
            <person name="Novod N."/>
            <person name="O'Neill B."/>
            <person name="Osman S."/>
            <person name="Markiewicz E."/>
            <person name="Oyono O.L."/>
            <person name="Patti C."/>
            <person name="Phunkhang P."/>
            <person name="Pierre F."/>
            <person name="Priest M."/>
            <person name="Raghuraman S."/>
            <person name="Rege F."/>
            <person name="Reyes R."/>
            <person name="Rise C."/>
            <person name="Rogov P."/>
            <person name="Ross K."/>
            <person name="Ryan E."/>
            <person name="Settipalli S."/>
            <person name="Shea T."/>
            <person name="Sherpa N."/>
            <person name="Shi L."/>
            <person name="Shih D."/>
            <person name="Sparrow T."/>
            <person name="Spaulding J."/>
            <person name="Stalker J."/>
            <person name="Stange-Thomann N."/>
            <person name="Stavropoulos S."/>
            <person name="Stone C."/>
            <person name="Strader C."/>
            <person name="Tesfaye S."/>
            <person name="Thomson T."/>
            <person name="Thoulutsang Y."/>
            <person name="Thoulutsang D."/>
            <person name="Topham K."/>
            <person name="Topping I."/>
            <person name="Tsamla T."/>
            <person name="Vassiliev H."/>
            <person name="Vo A."/>
            <person name="Wangchuk T."/>
            <person name="Wangdi T."/>
            <person name="Weiand M."/>
            <person name="Wilkinson J."/>
            <person name="Wilson A."/>
            <person name="Yadav S."/>
            <person name="Young G."/>
            <person name="Yu Q."/>
            <person name="Zembek L."/>
            <person name="Zhong D."/>
            <person name="Zimmer A."/>
            <person name="Zwirko Z."/>
            <person name="Jaffe D.B."/>
            <person name="Alvarez P."/>
            <person name="Brockman W."/>
            <person name="Butler J."/>
            <person name="Chin C."/>
            <person name="Gnerre S."/>
            <person name="MacCallum I."/>
            <person name="Graves J.A."/>
            <person name="Ponting C.P."/>
            <person name="Breen M."/>
            <person name="Samollow P.B."/>
            <person name="Lander E.S."/>
            <person name="Lindblad-Toh K."/>
        </authorList>
    </citation>
    <scope>NUCLEOTIDE SEQUENCE [LARGE SCALE GENOMIC DNA]</scope>
</reference>
<dbReference type="PANTHER" id="PTHR22950">
    <property type="entry name" value="AMINO ACID TRANSPORTER"/>
    <property type="match status" value="1"/>
</dbReference>
<feature type="transmembrane region" description="Helical" evidence="5">
    <location>
        <begin position="196"/>
        <end position="215"/>
    </location>
</feature>
<evidence type="ECO:0000259" key="6">
    <source>
        <dbReference type="Pfam" id="PF01490"/>
    </source>
</evidence>
<dbReference type="GO" id="GO:1902600">
    <property type="term" value="P:proton transmembrane transport"/>
    <property type="evidence" value="ECO:0000318"/>
    <property type="project" value="GO_Central"/>
</dbReference>
<dbReference type="GO" id="GO:0035524">
    <property type="term" value="P:proline transmembrane transport"/>
    <property type="evidence" value="ECO:0000318"/>
    <property type="project" value="GO_Central"/>
</dbReference>
<feature type="transmembrane region" description="Helical" evidence="5">
    <location>
        <begin position="249"/>
        <end position="266"/>
    </location>
</feature>
<evidence type="ECO:0000256" key="1">
    <source>
        <dbReference type="ARBA" id="ARBA00004141"/>
    </source>
</evidence>
<dbReference type="RefSeq" id="XP_007473964.1">
    <property type="nucleotide sequence ID" value="XM_007473902.2"/>
</dbReference>
<dbReference type="AlphaFoldDB" id="F6T1X8"/>
<organism evidence="7 8">
    <name type="scientific">Monodelphis domestica</name>
    <name type="common">Gray short-tailed opossum</name>
    <dbReference type="NCBI Taxonomy" id="13616"/>
    <lineage>
        <taxon>Eukaryota</taxon>
        <taxon>Metazoa</taxon>
        <taxon>Chordata</taxon>
        <taxon>Craniata</taxon>
        <taxon>Vertebrata</taxon>
        <taxon>Euteleostomi</taxon>
        <taxon>Mammalia</taxon>
        <taxon>Metatheria</taxon>
        <taxon>Didelphimorphia</taxon>
        <taxon>Didelphidae</taxon>
        <taxon>Monodelphis</taxon>
    </lineage>
</organism>
<name>F6T1X8_MONDO</name>
<dbReference type="PANTHER" id="PTHR22950:SF188">
    <property type="entry name" value="PROTON-COUPLED AMINO ACID TRANSPORTER 1"/>
    <property type="match status" value="1"/>
</dbReference>
<dbReference type="InParanoid" id="F6T1X8"/>
<dbReference type="GO" id="GO:0015187">
    <property type="term" value="F:glycine transmembrane transporter activity"/>
    <property type="evidence" value="ECO:0000318"/>
    <property type="project" value="GO_Central"/>
</dbReference>
<feature type="domain" description="Amino acid transporter transmembrane" evidence="6">
    <location>
        <begin position="49"/>
        <end position="155"/>
    </location>
</feature>
<dbReference type="GeneID" id="100029463"/>
<feature type="transmembrane region" description="Helical" evidence="5">
    <location>
        <begin position="345"/>
        <end position="366"/>
    </location>
</feature>
<gene>
    <name evidence="7" type="primary">LOC100029463</name>
</gene>
<feature type="transmembrane region" description="Helical" evidence="5">
    <location>
        <begin position="427"/>
        <end position="448"/>
    </location>
</feature>
<feature type="transmembrane region" description="Helical" evidence="5">
    <location>
        <begin position="79"/>
        <end position="100"/>
    </location>
</feature>
<comment type="subcellular location">
    <subcellularLocation>
        <location evidence="1">Membrane</location>
        <topology evidence="1">Multi-pass membrane protein</topology>
    </subcellularLocation>
</comment>
<dbReference type="GO" id="GO:0015193">
    <property type="term" value="F:L-proline transmembrane transporter activity"/>
    <property type="evidence" value="ECO:0000318"/>
    <property type="project" value="GO_Central"/>
</dbReference>
<keyword evidence="4 5" id="KW-0472">Membrane</keyword>
<dbReference type="Pfam" id="PF01490">
    <property type="entry name" value="Aa_trans"/>
    <property type="match status" value="2"/>
</dbReference>
<dbReference type="Ensembl" id="ENSMODT00000040187.3">
    <property type="protein sequence ID" value="ENSMODP00000038587.2"/>
    <property type="gene ID" value="ENSMODG00000025741.3"/>
</dbReference>
<dbReference type="eggNOG" id="KOG1304">
    <property type="taxonomic scope" value="Eukaryota"/>
</dbReference>
<dbReference type="HOGENOM" id="CLU_009646_0_2_1"/>
<feature type="transmembrane region" description="Helical" evidence="5">
    <location>
        <begin position="493"/>
        <end position="512"/>
    </location>
</feature>
<protein>
    <submittedName>
        <fullName evidence="7">Proton-coupled amino acid transporter 1-like</fullName>
    </submittedName>
</protein>
<feature type="domain" description="Amino acid transporter transmembrane" evidence="6">
    <location>
        <begin position="195"/>
        <end position="511"/>
    </location>
</feature>